<feature type="region of interest" description="Disordered" evidence="7">
    <location>
        <begin position="120"/>
        <end position="165"/>
    </location>
</feature>
<dbReference type="OrthoDB" id="19859at2759"/>
<reference evidence="9 10" key="1">
    <citation type="journal article" date="2016" name="Nat. Commun.">
        <title>Ectomycorrhizal ecology is imprinted in the genome of the dominant symbiotic fungus Cenococcum geophilum.</title>
        <authorList>
            <consortium name="DOE Joint Genome Institute"/>
            <person name="Peter M."/>
            <person name="Kohler A."/>
            <person name="Ohm R.A."/>
            <person name="Kuo A."/>
            <person name="Krutzmann J."/>
            <person name="Morin E."/>
            <person name="Arend M."/>
            <person name="Barry K.W."/>
            <person name="Binder M."/>
            <person name="Choi C."/>
            <person name="Clum A."/>
            <person name="Copeland A."/>
            <person name="Grisel N."/>
            <person name="Haridas S."/>
            <person name="Kipfer T."/>
            <person name="LaButti K."/>
            <person name="Lindquist E."/>
            <person name="Lipzen A."/>
            <person name="Maire R."/>
            <person name="Meier B."/>
            <person name="Mihaltcheva S."/>
            <person name="Molinier V."/>
            <person name="Murat C."/>
            <person name="Poggeler S."/>
            <person name="Quandt C.A."/>
            <person name="Sperisen C."/>
            <person name="Tritt A."/>
            <person name="Tisserant E."/>
            <person name="Crous P.W."/>
            <person name="Henrissat B."/>
            <person name="Nehls U."/>
            <person name="Egli S."/>
            <person name="Spatafora J.W."/>
            <person name="Grigoriev I.V."/>
            <person name="Martin F.M."/>
        </authorList>
    </citation>
    <scope>NUCLEOTIDE SEQUENCE [LARGE SCALE GENOMIC DNA]</scope>
    <source>
        <strain evidence="9 10">CBS 459.81</strain>
    </source>
</reference>
<evidence type="ECO:0000256" key="8">
    <source>
        <dbReference type="SAM" id="Phobius"/>
    </source>
</evidence>
<evidence type="ECO:0000256" key="6">
    <source>
        <dbReference type="ARBA" id="ARBA00023136"/>
    </source>
</evidence>
<organism evidence="9 10">
    <name type="scientific">Lepidopterella palustris CBS 459.81</name>
    <dbReference type="NCBI Taxonomy" id="1314670"/>
    <lineage>
        <taxon>Eukaryota</taxon>
        <taxon>Fungi</taxon>
        <taxon>Dikarya</taxon>
        <taxon>Ascomycota</taxon>
        <taxon>Pezizomycotina</taxon>
        <taxon>Dothideomycetes</taxon>
        <taxon>Pleosporomycetidae</taxon>
        <taxon>Mytilinidiales</taxon>
        <taxon>Argynnaceae</taxon>
        <taxon>Lepidopterella</taxon>
    </lineage>
</organism>
<evidence type="ECO:0000256" key="5">
    <source>
        <dbReference type="ARBA" id="ARBA00023034"/>
    </source>
</evidence>
<dbReference type="PANTHER" id="PTHR16133:SF0">
    <property type="entry name" value="ZINC_IRON REGULATED TRANSPORTER-RELATED PROTEIN 102B, ISOFORM E"/>
    <property type="match status" value="1"/>
</dbReference>
<dbReference type="Proteomes" id="UP000250266">
    <property type="component" value="Unassembled WGS sequence"/>
</dbReference>
<keyword evidence="6 8" id="KW-0472">Membrane</keyword>
<keyword evidence="3 8" id="KW-0812">Transmembrane</keyword>
<feature type="compositionally biased region" description="Pro residues" evidence="7">
    <location>
        <begin position="227"/>
        <end position="239"/>
    </location>
</feature>
<feature type="transmembrane region" description="Helical" evidence="8">
    <location>
        <begin position="271"/>
        <end position="293"/>
    </location>
</feature>
<feature type="transmembrane region" description="Helical" evidence="8">
    <location>
        <begin position="305"/>
        <end position="326"/>
    </location>
</feature>
<comment type="subcellular location">
    <subcellularLocation>
        <location evidence="1">Endomembrane system</location>
        <topology evidence="1">Multi-pass membrane protein</topology>
    </subcellularLocation>
    <subcellularLocation>
        <location evidence="2">Golgi apparatus membrane</location>
    </subcellularLocation>
</comment>
<proteinExistence type="predicted"/>
<dbReference type="AlphaFoldDB" id="A0A8E2EGE8"/>
<feature type="transmembrane region" description="Helical" evidence="8">
    <location>
        <begin position="338"/>
        <end position="357"/>
    </location>
</feature>
<feature type="compositionally biased region" description="Basic and acidic residues" evidence="7">
    <location>
        <begin position="137"/>
        <end position="155"/>
    </location>
</feature>
<dbReference type="GO" id="GO:0000139">
    <property type="term" value="C:Golgi membrane"/>
    <property type="evidence" value="ECO:0007669"/>
    <property type="project" value="UniProtKB-SubCell"/>
</dbReference>
<name>A0A8E2EGE8_9PEZI</name>
<evidence type="ECO:0000313" key="10">
    <source>
        <dbReference type="Proteomes" id="UP000250266"/>
    </source>
</evidence>
<evidence type="ECO:0000256" key="7">
    <source>
        <dbReference type="SAM" id="MobiDB-lite"/>
    </source>
</evidence>
<gene>
    <name evidence="9" type="ORF">K432DRAFT_176947</name>
</gene>
<protein>
    <submittedName>
        <fullName evidence="9">Zinc/iron permease</fullName>
    </submittedName>
</protein>
<keyword evidence="4 8" id="KW-1133">Transmembrane helix</keyword>
<sequence>MWDGLFMLLSLSTVMAIASFLAGALPLSFSLSQRQLRFISALGTGVLVGTALIVIIPEGIETLYSVGGNSHAHSHAERSLNLNALPNQRVDIRTISPSMDLPSRLERSIENLLLGTIKVPSTTIPRSPEENALPKPPKGDDDSTEGHVDGNDRTHSAAGTHTLEDAEPTRSLHAWVGISLVLGFVLMYLIDVLPGTLTPSQPKYRPLHISLSNLSRGPHNVMSPTIPSSPPPPEAPPPRSSATTIGLIIHAFADGIALGASTTAPSTSLGFIVFLAIMLHKAPAAFGLTSVLLKQGVGKRTARTHLVLFSLAAPAGALATWAAVHLLGLARLGGDDGLTWATGCVLLFSGGTFLYVAMHSMNDSAATGSSSSSSHSHDHESGSNGYADGSLSAPYARAQKTAPSGSEIATAVVGMLIPLITQLGHVH</sequence>
<dbReference type="InterPro" id="IPR045891">
    <property type="entry name" value="ZIP9"/>
</dbReference>
<evidence type="ECO:0000256" key="3">
    <source>
        <dbReference type="ARBA" id="ARBA00022692"/>
    </source>
</evidence>
<dbReference type="GO" id="GO:0006829">
    <property type="term" value="P:zinc ion transport"/>
    <property type="evidence" value="ECO:0007669"/>
    <property type="project" value="InterPro"/>
</dbReference>
<feature type="transmembrane region" description="Helical" evidence="8">
    <location>
        <begin position="172"/>
        <end position="190"/>
    </location>
</feature>
<dbReference type="EMBL" id="KV744858">
    <property type="protein sequence ID" value="OCK83557.1"/>
    <property type="molecule type" value="Genomic_DNA"/>
</dbReference>
<evidence type="ECO:0000256" key="1">
    <source>
        <dbReference type="ARBA" id="ARBA00004127"/>
    </source>
</evidence>
<dbReference type="Pfam" id="PF02535">
    <property type="entry name" value="Zip"/>
    <property type="match status" value="1"/>
</dbReference>
<feature type="transmembrane region" description="Helical" evidence="8">
    <location>
        <begin position="38"/>
        <end position="56"/>
    </location>
</feature>
<dbReference type="InterPro" id="IPR003689">
    <property type="entry name" value="ZIP"/>
</dbReference>
<feature type="region of interest" description="Disordered" evidence="7">
    <location>
        <begin position="366"/>
        <end position="385"/>
    </location>
</feature>
<dbReference type="PANTHER" id="PTHR16133">
    <property type="entry name" value="SOLUTE CARRIER FAMILY 39 ZINC TRANSPORTER , MEMBER 9-RELATED"/>
    <property type="match status" value="1"/>
</dbReference>
<keyword evidence="10" id="KW-1185">Reference proteome</keyword>
<evidence type="ECO:0000313" key="9">
    <source>
        <dbReference type="EMBL" id="OCK83557.1"/>
    </source>
</evidence>
<keyword evidence="5" id="KW-0333">Golgi apparatus</keyword>
<dbReference type="GO" id="GO:0046873">
    <property type="term" value="F:metal ion transmembrane transporter activity"/>
    <property type="evidence" value="ECO:0007669"/>
    <property type="project" value="InterPro"/>
</dbReference>
<feature type="region of interest" description="Disordered" evidence="7">
    <location>
        <begin position="218"/>
        <end position="240"/>
    </location>
</feature>
<accession>A0A8E2EGE8</accession>
<evidence type="ECO:0000256" key="2">
    <source>
        <dbReference type="ARBA" id="ARBA00004394"/>
    </source>
</evidence>
<evidence type="ECO:0000256" key="4">
    <source>
        <dbReference type="ARBA" id="ARBA00022989"/>
    </source>
</evidence>